<reference evidence="3" key="2">
    <citation type="submission" date="2025-09" db="UniProtKB">
        <authorList>
            <consortium name="Ensembl"/>
        </authorList>
    </citation>
    <scope>IDENTIFICATION</scope>
</reference>
<dbReference type="Ensembl" id="ENSCABT00000013710.1">
    <property type="protein sequence ID" value="ENSCABP00000012505.1"/>
    <property type="gene ID" value="ENSCABG00000009359.1"/>
</dbReference>
<evidence type="ECO:0000256" key="1">
    <source>
        <dbReference type="SAM" id="Coils"/>
    </source>
</evidence>
<dbReference type="PANTHER" id="PTHR47615">
    <property type="entry name" value="COILED-COIL DOMAIN-CONTAINING PROTEIN 158"/>
    <property type="match status" value="1"/>
</dbReference>
<dbReference type="Proteomes" id="UP000694404">
    <property type="component" value="Unplaced"/>
</dbReference>
<feature type="region of interest" description="Disordered" evidence="2">
    <location>
        <begin position="1"/>
        <end position="54"/>
    </location>
</feature>
<feature type="region of interest" description="Disordered" evidence="2">
    <location>
        <begin position="981"/>
        <end position="1014"/>
    </location>
</feature>
<keyword evidence="1" id="KW-0175">Coiled coil</keyword>
<evidence type="ECO:0000313" key="4">
    <source>
        <dbReference type="Proteomes" id="UP000694404"/>
    </source>
</evidence>
<gene>
    <name evidence="3" type="primary">CCDC158</name>
</gene>
<dbReference type="PANTHER" id="PTHR47615:SF1">
    <property type="entry name" value="COILED-COIL DOMAIN-CONTAINING PROTEIN 158"/>
    <property type="match status" value="1"/>
</dbReference>
<dbReference type="GeneTree" id="ENSGT00390000013339"/>
<feature type="compositionally biased region" description="Low complexity" evidence="2">
    <location>
        <begin position="36"/>
        <end position="47"/>
    </location>
</feature>
<protein>
    <submittedName>
        <fullName evidence="3">Coiled-coil domain containing 158</fullName>
    </submittedName>
</protein>
<dbReference type="OMA" id="CIIQCQE"/>
<feature type="compositionally biased region" description="Polar residues" evidence="2">
    <location>
        <begin position="25"/>
        <end position="35"/>
    </location>
</feature>
<reference evidence="3" key="1">
    <citation type="submission" date="2025-08" db="UniProtKB">
        <authorList>
            <consortium name="Ensembl"/>
        </authorList>
    </citation>
    <scope>IDENTIFICATION</scope>
</reference>
<feature type="coiled-coil region" evidence="1">
    <location>
        <begin position="253"/>
        <end position="561"/>
    </location>
</feature>
<proteinExistence type="predicted"/>
<evidence type="ECO:0000313" key="3">
    <source>
        <dbReference type="Ensembl" id="ENSCABP00000012505.1"/>
    </source>
</evidence>
<keyword evidence="4" id="KW-1185">Reference proteome</keyword>
<feature type="coiled-coil region" evidence="1">
    <location>
        <begin position="71"/>
        <end position="98"/>
    </location>
</feature>
<sequence length="1061" mass="122279">GYSRACRHSQDPPSGPSGLSRGLDPTSSIRSTVMETSTSASAGSSPPKTVSYSKYEVDIDTQKRSTTYPGKEHIESILEEYSQQVRDLQKRLNDDTELHEQQKFSLRQTIVDLQTKLQEVQMERDALVDIRRRESQTQEDIKIQLQATVHELQTANHLQEEMLREANSQTEHLKKMVHGHEEVLHELRGVLVDYEDSTGKRVYEHENISGLHIRNLGTAFSKVLRDLDSEVSYLKGRIFPLEEQLESLKKESQAKTELLLQQHQDRIEQLINEHEQEVAALTDKTNSARSHANSIQSQMEIIQEQTRNQNSMYMRQVSQLESTVSQLRSELREAKRMYEDKIEDLEKQLHLAHSEMAEAQTERDQYSQESGNLDDQLQQLLADLHKKEMELSLEKEQNKRLWDRDTGNSITIDHLRRELDNKNMELQRMENIVKTMKTECQGQMERQMAAIKEKNESIERVSSLTAQLESTKEMLRKVVEELTAKKINLEASERTVSDLTACLQEKERAIEITNEEVRKLQSRVDSKLQELQHLKNEGDYLQNVQSECETMKLQVMEKERVIEIFQKQIDNMTQIVGQHGRTAGAMEVEKSQLVKEISDRKLEVQELKIAMDKKEDRIREMEARLSELELEKVKLINTCTERLRAVKDMKLERDQLMNELKASRTELAGLAEEYENLKRNYRDKSEEMEGITSKLRMQLKSAQAELEQTRATLKTMEGSDGHAMKVAMGMQKQITAKRGQIDALQCKIKFLEEAMTNATKEKHYLKEEKNKLSQELSCIATENNKMTGELEILRSQDRRLKEKIANMEAALDKNLGQRPYCATHFKKTWPLSQRELQGPGYTSGSTSGKPRHISLPLTHPHANVPPSQAFQGFIPHVSILKEDPLRDLKRLLQELRSTIDEMPSMVLSKSDSDGRRELPLTTLRNTMVEYEHLFKLYCVDFLASPSIFTAAPRYASSPKKFSQEERYKDRSPVHSLLTAPLDDLKAVPSTSADHKPSLKKSSSPEPVETSGSTCRQLQNKMENLQNLVETLQMKNQAMSSMIRCQEKKIEKVKEKEKKLTK</sequence>
<dbReference type="AlphaFoldDB" id="A0A8C0GPZ1"/>
<dbReference type="Pfam" id="PF15921">
    <property type="entry name" value="CCDC158"/>
    <property type="match status" value="2"/>
</dbReference>
<dbReference type="InterPro" id="IPR031809">
    <property type="entry name" value="CCDC158"/>
</dbReference>
<evidence type="ECO:0000256" key="2">
    <source>
        <dbReference type="SAM" id="MobiDB-lite"/>
    </source>
</evidence>
<accession>A0A8C0GPZ1</accession>
<feature type="coiled-coil region" evidence="1">
    <location>
        <begin position="597"/>
        <end position="813"/>
    </location>
</feature>
<name>A0A8C0GPZ1_CHEAB</name>
<organism evidence="3 4">
    <name type="scientific">Chelonoidis abingdonii</name>
    <name type="common">Abingdon island giant tortoise</name>
    <name type="synonym">Testudo abingdonii</name>
    <dbReference type="NCBI Taxonomy" id="106734"/>
    <lineage>
        <taxon>Eukaryota</taxon>
        <taxon>Metazoa</taxon>
        <taxon>Chordata</taxon>
        <taxon>Craniata</taxon>
        <taxon>Vertebrata</taxon>
        <taxon>Euteleostomi</taxon>
        <taxon>Archelosauria</taxon>
        <taxon>Testudinata</taxon>
        <taxon>Testudines</taxon>
        <taxon>Cryptodira</taxon>
        <taxon>Durocryptodira</taxon>
        <taxon>Testudinoidea</taxon>
        <taxon>Testudinidae</taxon>
        <taxon>Chelonoidis</taxon>
    </lineage>
</organism>